<dbReference type="Pfam" id="PF01814">
    <property type="entry name" value="Hemerythrin"/>
    <property type="match status" value="1"/>
</dbReference>
<dbReference type="GO" id="GO:0005737">
    <property type="term" value="C:cytoplasm"/>
    <property type="evidence" value="ECO:0007669"/>
    <property type="project" value="UniProtKB-SubCell"/>
</dbReference>
<evidence type="ECO:0000256" key="2">
    <source>
        <dbReference type="ARBA" id="ARBA00022490"/>
    </source>
</evidence>
<dbReference type="InterPro" id="IPR019903">
    <property type="entry name" value="RIC_family"/>
</dbReference>
<comment type="subcellular location">
    <subcellularLocation>
        <location evidence="1">Cytoplasm</location>
    </subcellularLocation>
</comment>
<dbReference type="AlphaFoldDB" id="A0A2N9LA15"/>
<evidence type="ECO:0000259" key="5">
    <source>
        <dbReference type="Pfam" id="PF01814"/>
    </source>
</evidence>
<evidence type="ECO:0000256" key="4">
    <source>
        <dbReference type="ARBA" id="ARBA00023004"/>
    </source>
</evidence>
<evidence type="ECO:0000313" key="7">
    <source>
        <dbReference type="Proteomes" id="UP000239735"/>
    </source>
</evidence>
<dbReference type="InterPro" id="IPR012312">
    <property type="entry name" value="Hemerythrin-like"/>
</dbReference>
<sequence>MKQPATIPVFERFHLDYCCGGNRPLGESCAEKDIATSEVLAALAEATGKARPAEDLSRATPTELIRYIVERHHAYVRGELPHLQAMAERVATKHGPAHPEATLIQRNLAQLADEILFHLDKEERILFPYIEGLQQSRENHAAPPSGCFGTVENPIRAMIHEHEGAATLLAEMRAITHGFAPWPEACPTTVGLYHGLDAFERDLHRHVHLENNLLFPKAIELEKEVLVAQ</sequence>
<proteinExistence type="predicted"/>
<accession>A0A2N9LA15</accession>
<keyword evidence="2" id="KW-0963">Cytoplasm</keyword>
<evidence type="ECO:0000256" key="3">
    <source>
        <dbReference type="ARBA" id="ARBA00022723"/>
    </source>
</evidence>
<dbReference type="EMBL" id="OKRB01000084">
    <property type="protein sequence ID" value="SPE20142.1"/>
    <property type="molecule type" value="Genomic_DNA"/>
</dbReference>
<name>A0A2N9LA15_9BACT</name>
<evidence type="ECO:0000313" key="6">
    <source>
        <dbReference type="EMBL" id="SPE20142.1"/>
    </source>
</evidence>
<reference evidence="7" key="1">
    <citation type="submission" date="2018-02" db="EMBL/GenBank/DDBJ databases">
        <authorList>
            <person name="Hausmann B."/>
        </authorList>
    </citation>
    <scope>NUCLEOTIDE SEQUENCE [LARGE SCALE GENOMIC DNA]</scope>
    <source>
        <strain evidence="7">Peat soil MAG SbA5</strain>
    </source>
</reference>
<organism evidence="6 7">
    <name type="scientific">Candidatus Sulfuritelmatomonas gaucii</name>
    <dbReference type="NCBI Taxonomy" id="2043161"/>
    <lineage>
        <taxon>Bacteria</taxon>
        <taxon>Pseudomonadati</taxon>
        <taxon>Acidobacteriota</taxon>
        <taxon>Terriglobia</taxon>
        <taxon>Terriglobales</taxon>
        <taxon>Acidobacteriaceae</taxon>
        <taxon>Candidatus Sulfuritelmatomonas</taxon>
    </lineage>
</organism>
<evidence type="ECO:0000256" key="1">
    <source>
        <dbReference type="ARBA" id="ARBA00004496"/>
    </source>
</evidence>
<feature type="domain" description="Hemerythrin-like" evidence="5">
    <location>
        <begin position="67"/>
        <end position="218"/>
    </location>
</feature>
<gene>
    <name evidence="6" type="ORF">SBA5_280013</name>
</gene>
<keyword evidence="3" id="KW-0479">Metal-binding</keyword>
<protein>
    <recommendedName>
        <fullName evidence="5">Hemerythrin-like domain-containing protein</fullName>
    </recommendedName>
</protein>
<keyword evidence="4" id="KW-0408">Iron</keyword>
<dbReference type="PANTHER" id="PTHR36438:SF1">
    <property type="entry name" value="IRON-SULFUR CLUSTER REPAIR PROTEIN YTFE"/>
    <property type="match status" value="1"/>
</dbReference>
<dbReference type="Pfam" id="PF04405">
    <property type="entry name" value="ScdA_N"/>
    <property type="match status" value="1"/>
</dbReference>
<dbReference type="Gene3D" id="1.20.120.520">
    <property type="entry name" value="nmb1532 protein domain like"/>
    <property type="match status" value="1"/>
</dbReference>
<dbReference type="PANTHER" id="PTHR36438">
    <property type="entry name" value="IRON-SULFUR CLUSTER REPAIR PROTEIN YTFE"/>
    <property type="match status" value="1"/>
</dbReference>
<dbReference type="GO" id="GO:0046872">
    <property type="term" value="F:metal ion binding"/>
    <property type="evidence" value="ECO:0007669"/>
    <property type="project" value="UniProtKB-KW"/>
</dbReference>
<dbReference type="Proteomes" id="UP000239735">
    <property type="component" value="Unassembled WGS sequence"/>
</dbReference>